<dbReference type="NCBIfam" id="TIGR01388">
    <property type="entry name" value="rnd"/>
    <property type="match status" value="1"/>
</dbReference>
<feature type="domain" description="HRDC" evidence="6">
    <location>
        <begin position="215"/>
        <end position="295"/>
    </location>
</feature>
<proteinExistence type="predicted"/>
<evidence type="ECO:0000313" key="7">
    <source>
        <dbReference type="EMBL" id="VAW79783.1"/>
    </source>
</evidence>
<keyword evidence="4 7" id="KW-0378">Hydrolase</keyword>
<dbReference type="PANTHER" id="PTHR47649:SF1">
    <property type="entry name" value="RIBONUCLEASE D"/>
    <property type="match status" value="1"/>
</dbReference>
<dbReference type="GO" id="GO:0008033">
    <property type="term" value="P:tRNA processing"/>
    <property type="evidence" value="ECO:0007669"/>
    <property type="project" value="UniProtKB-KW"/>
</dbReference>
<keyword evidence="2" id="KW-0819">tRNA processing</keyword>
<dbReference type="Pfam" id="PF00570">
    <property type="entry name" value="HRDC"/>
    <property type="match status" value="1"/>
</dbReference>
<dbReference type="InterPro" id="IPR044876">
    <property type="entry name" value="HRDC_dom_sf"/>
</dbReference>
<dbReference type="AlphaFoldDB" id="A0A3B0YV80"/>
<dbReference type="InterPro" id="IPR002121">
    <property type="entry name" value="HRDC_dom"/>
</dbReference>
<dbReference type="GO" id="GO:0004525">
    <property type="term" value="F:ribonuclease III activity"/>
    <property type="evidence" value="ECO:0007669"/>
    <property type="project" value="UniProtKB-EC"/>
</dbReference>
<dbReference type="SUPFAM" id="SSF47819">
    <property type="entry name" value="HRDC-like"/>
    <property type="match status" value="2"/>
</dbReference>
<organism evidence="7">
    <name type="scientific">hydrothermal vent metagenome</name>
    <dbReference type="NCBI Taxonomy" id="652676"/>
    <lineage>
        <taxon>unclassified sequences</taxon>
        <taxon>metagenomes</taxon>
        <taxon>ecological metagenomes</taxon>
    </lineage>
</organism>
<dbReference type="InterPro" id="IPR006292">
    <property type="entry name" value="RNase_D"/>
</dbReference>
<keyword evidence="3" id="KW-0540">Nuclease</keyword>
<dbReference type="EMBL" id="UOFL01000182">
    <property type="protein sequence ID" value="VAW79783.1"/>
    <property type="molecule type" value="Genomic_DNA"/>
</dbReference>
<evidence type="ECO:0000256" key="1">
    <source>
        <dbReference type="ARBA" id="ARBA00022490"/>
    </source>
</evidence>
<dbReference type="InterPro" id="IPR036397">
    <property type="entry name" value="RNaseH_sf"/>
</dbReference>
<dbReference type="PROSITE" id="PS50967">
    <property type="entry name" value="HRDC"/>
    <property type="match status" value="1"/>
</dbReference>
<dbReference type="GO" id="GO:0033890">
    <property type="term" value="F:ribonuclease D activity"/>
    <property type="evidence" value="ECO:0007669"/>
    <property type="project" value="InterPro"/>
</dbReference>
<dbReference type="GO" id="GO:0003676">
    <property type="term" value="F:nucleic acid binding"/>
    <property type="evidence" value="ECO:0007669"/>
    <property type="project" value="InterPro"/>
</dbReference>
<dbReference type="Gene3D" id="1.10.150.80">
    <property type="entry name" value="HRDC domain"/>
    <property type="match status" value="2"/>
</dbReference>
<protein>
    <submittedName>
        <fullName evidence="7">Ribonuclease D</fullName>
        <ecNumber evidence="7">3.1.26.3</ecNumber>
    </submittedName>
</protein>
<evidence type="ECO:0000256" key="5">
    <source>
        <dbReference type="ARBA" id="ARBA00022839"/>
    </source>
</evidence>
<keyword evidence="5" id="KW-0269">Exonuclease</keyword>
<dbReference type="Pfam" id="PF01612">
    <property type="entry name" value="DNA_pol_A_exo1"/>
    <property type="match status" value="1"/>
</dbReference>
<dbReference type="GO" id="GO:0008408">
    <property type="term" value="F:3'-5' exonuclease activity"/>
    <property type="evidence" value="ECO:0007669"/>
    <property type="project" value="InterPro"/>
</dbReference>
<dbReference type="EC" id="3.1.26.3" evidence="7"/>
<evidence type="ECO:0000256" key="2">
    <source>
        <dbReference type="ARBA" id="ARBA00022694"/>
    </source>
</evidence>
<dbReference type="SUPFAM" id="SSF53098">
    <property type="entry name" value="Ribonuclease H-like"/>
    <property type="match status" value="1"/>
</dbReference>
<evidence type="ECO:0000259" key="6">
    <source>
        <dbReference type="PROSITE" id="PS50967"/>
    </source>
</evidence>
<reference evidence="7" key="1">
    <citation type="submission" date="2018-06" db="EMBL/GenBank/DDBJ databases">
        <authorList>
            <person name="Zhirakovskaya E."/>
        </authorList>
    </citation>
    <scope>NUCLEOTIDE SEQUENCE</scope>
</reference>
<dbReference type="InterPro" id="IPR010997">
    <property type="entry name" value="HRDC-like_sf"/>
</dbReference>
<evidence type="ECO:0000256" key="4">
    <source>
        <dbReference type="ARBA" id="ARBA00022801"/>
    </source>
</evidence>
<accession>A0A3B0YV80</accession>
<keyword evidence="1" id="KW-0963">Cytoplasm</keyword>
<dbReference type="GO" id="GO:0000166">
    <property type="term" value="F:nucleotide binding"/>
    <property type="evidence" value="ECO:0007669"/>
    <property type="project" value="InterPro"/>
</dbReference>
<dbReference type="InterPro" id="IPR012337">
    <property type="entry name" value="RNaseH-like_sf"/>
</dbReference>
<name>A0A3B0YV80_9ZZZZ</name>
<sequence>MPYHYISTQSEFDAYCTELNKQRSQDFGNYIALDTEFMRDKSYYSKLALLQICSQTEITLIDPLGLDMQPLSALLSNPEITKIFHAGTQDIEIFYNLFDKTPQNVFDTQIAATALGMGNQIGYADLVKRIIGKSLSKSHTRTNWLDRPLKPGPLEYAADDVIYLYELYPALCTQLDKLNRQHWLADDFNKLTDPAHYQINFDTLWRRVKGHQRLRGVQLAILDEIVRWRETLAIQKDRPRKFILKDEVLLDLARQKPDTINKCTEIRYFPKNIGPESLKELLQSINNGVKKPQQDWPSLPDFQKLSKHQEAIADTLMAIMKWAAAKNNISTDTLGTRKDIDYLVRQLESDNQSPLLEGWRYENVGCHLQDFLDGKASLHIKDSTLELMSNN</sequence>
<dbReference type="InterPro" id="IPR002562">
    <property type="entry name" value="3'-5'_exonuclease_dom"/>
</dbReference>
<dbReference type="CDD" id="cd06142">
    <property type="entry name" value="RNaseD_exo"/>
    <property type="match status" value="1"/>
</dbReference>
<evidence type="ECO:0000256" key="3">
    <source>
        <dbReference type="ARBA" id="ARBA00022722"/>
    </source>
</evidence>
<dbReference type="PANTHER" id="PTHR47649">
    <property type="entry name" value="RIBONUCLEASE D"/>
    <property type="match status" value="1"/>
</dbReference>
<dbReference type="InterPro" id="IPR051086">
    <property type="entry name" value="RNase_D-like"/>
</dbReference>
<gene>
    <name evidence="7" type="ORF">MNBD_GAMMA12-51</name>
</gene>
<dbReference type="SMART" id="SM00474">
    <property type="entry name" value="35EXOc"/>
    <property type="match status" value="1"/>
</dbReference>
<dbReference type="Gene3D" id="3.30.420.10">
    <property type="entry name" value="Ribonuclease H-like superfamily/Ribonuclease H"/>
    <property type="match status" value="1"/>
</dbReference>